<evidence type="ECO:0000256" key="1">
    <source>
        <dbReference type="SAM" id="MobiDB-lite"/>
    </source>
</evidence>
<reference evidence="2 3" key="2">
    <citation type="journal article" date="2008" name="Nature">
        <title>The Phaeodactylum genome reveals the evolutionary history of diatom genomes.</title>
        <authorList>
            <person name="Bowler C."/>
            <person name="Allen A.E."/>
            <person name="Badger J.H."/>
            <person name="Grimwood J."/>
            <person name="Jabbari K."/>
            <person name="Kuo A."/>
            <person name="Maheswari U."/>
            <person name="Martens C."/>
            <person name="Maumus F."/>
            <person name="Otillar R.P."/>
            <person name="Rayko E."/>
            <person name="Salamov A."/>
            <person name="Vandepoele K."/>
            <person name="Beszteri B."/>
            <person name="Gruber A."/>
            <person name="Heijde M."/>
            <person name="Katinka M."/>
            <person name="Mock T."/>
            <person name="Valentin K."/>
            <person name="Verret F."/>
            <person name="Berges J.A."/>
            <person name="Brownlee C."/>
            <person name="Cadoret J.P."/>
            <person name="Chiovitti A."/>
            <person name="Choi C.J."/>
            <person name="Coesel S."/>
            <person name="De Martino A."/>
            <person name="Detter J.C."/>
            <person name="Durkin C."/>
            <person name="Falciatore A."/>
            <person name="Fournet J."/>
            <person name="Haruta M."/>
            <person name="Huysman M.J."/>
            <person name="Jenkins B.D."/>
            <person name="Jiroutova K."/>
            <person name="Jorgensen R.E."/>
            <person name="Joubert Y."/>
            <person name="Kaplan A."/>
            <person name="Kroger N."/>
            <person name="Kroth P.G."/>
            <person name="La Roche J."/>
            <person name="Lindquist E."/>
            <person name="Lommer M."/>
            <person name="Martin-Jezequel V."/>
            <person name="Lopez P.J."/>
            <person name="Lucas S."/>
            <person name="Mangogna M."/>
            <person name="McGinnis K."/>
            <person name="Medlin L.K."/>
            <person name="Montsant A."/>
            <person name="Oudot-Le Secq M.P."/>
            <person name="Napoli C."/>
            <person name="Obornik M."/>
            <person name="Parker M.S."/>
            <person name="Petit J.L."/>
            <person name="Porcel B.M."/>
            <person name="Poulsen N."/>
            <person name="Robison M."/>
            <person name="Rychlewski L."/>
            <person name="Rynearson T.A."/>
            <person name="Schmutz J."/>
            <person name="Shapiro H."/>
            <person name="Siaut M."/>
            <person name="Stanley M."/>
            <person name="Sussman M.R."/>
            <person name="Taylor A.R."/>
            <person name="Vardi A."/>
            <person name="von Dassow P."/>
            <person name="Vyverman W."/>
            <person name="Willis A."/>
            <person name="Wyrwicz L.S."/>
            <person name="Rokhsar D.S."/>
            <person name="Weissenbach J."/>
            <person name="Armbrust E.V."/>
            <person name="Green B.R."/>
            <person name="Van de Peer Y."/>
            <person name="Grigoriev I.V."/>
        </authorList>
    </citation>
    <scope>NUCLEOTIDE SEQUENCE [LARGE SCALE GENOMIC DNA]</scope>
    <source>
        <strain evidence="2 3">CCMP1335</strain>
    </source>
</reference>
<dbReference type="PaxDb" id="35128-Thaps11061"/>
<reference evidence="2 3" key="1">
    <citation type="journal article" date="2004" name="Science">
        <title>The genome of the diatom Thalassiosira pseudonana: ecology, evolution, and metabolism.</title>
        <authorList>
            <person name="Armbrust E.V."/>
            <person name="Berges J.A."/>
            <person name="Bowler C."/>
            <person name="Green B.R."/>
            <person name="Martinez D."/>
            <person name="Putnam N.H."/>
            <person name="Zhou S."/>
            <person name="Allen A.E."/>
            <person name="Apt K.E."/>
            <person name="Bechner M."/>
            <person name="Brzezinski M.A."/>
            <person name="Chaal B.K."/>
            <person name="Chiovitti A."/>
            <person name="Davis A.K."/>
            <person name="Demarest M.S."/>
            <person name="Detter J.C."/>
            <person name="Glavina T."/>
            <person name="Goodstein D."/>
            <person name="Hadi M.Z."/>
            <person name="Hellsten U."/>
            <person name="Hildebrand M."/>
            <person name="Jenkins B.D."/>
            <person name="Jurka J."/>
            <person name="Kapitonov V.V."/>
            <person name="Kroger N."/>
            <person name="Lau W.W."/>
            <person name="Lane T.W."/>
            <person name="Larimer F.W."/>
            <person name="Lippmeier J.C."/>
            <person name="Lucas S."/>
            <person name="Medina M."/>
            <person name="Montsant A."/>
            <person name="Obornik M."/>
            <person name="Parker M.S."/>
            <person name="Palenik B."/>
            <person name="Pazour G.J."/>
            <person name="Richardson P.M."/>
            <person name="Rynearson T.A."/>
            <person name="Saito M.A."/>
            <person name="Schwartz D.C."/>
            <person name="Thamatrakoln K."/>
            <person name="Valentin K."/>
            <person name="Vardi A."/>
            <person name="Wilkerson F.P."/>
            <person name="Rokhsar D.S."/>
        </authorList>
    </citation>
    <scope>NUCLEOTIDE SEQUENCE [LARGE SCALE GENOMIC DNA]</scope>
    <source>
        <strain evidence="2 3">CCMP1335</strain>
    </source>
</reference>
<name>B8LCY2_THAPS</name>
<dbReference type="AlphaFoldDB" id="B8LCY2"/>
<evidence type="ECO:0000313" key="2">
    <source>
        <dbReference type="EMBL" id="EED86615.1"/>
    </source>
</evidence>
<dbReference type="STRING" id="35128.B8LCY2"/>
<dbReference type="KEGG" id="tps:THAPSDRAFT_11061"/>
<evidence type="ECO:0008006" key="4">
    <source>
        <dbReference type="Google" id="ProtNLM"/>
    </source>
</evidence>
<dbReference type="eggNOG" id="ENOG502QR8K">
    <property type="taxonomic scope" value="Eukaryota"/>
</dbReference>
<dbReference type="Proteomes" id="UP000001449">
    <property type="component" value="Unassembled WGS sequence"/>
</dbReference>
<feature type="region of interest" description="Disordered" evidence="1">
    <location>
        <begin position="759"/>
        <end position="811"/>
    </location>
</feature>
<feature type="region of interest" description="Disordered" evidence="1">
    <location>
        <begin position="93"/>
        <end position="126"/>
    </location>
</feature>
<dbReference type="EMBL" id="DS999419">
    <property type="protein sequence ID" value="EED86615.1"/>
    <property type="molecule type" value="Genomic_DNA"/>
</dbReference>
<dbReference type="InterPro" id="IPR036910">
    <property type="entry name" value="HMG_box_dom_sf"/>
</dbReference>
<dbReference type="InParanoid" id="B8LCY2"/>
<dbReference type="PANTHER" id="PTHR36960:SF1">
    <property type="entry name" value="SI:DKEY-32E6.3"/>
    <property type="match status" value="1"/>
</dbReference>
<keyword evidence="3" id="KW-1185">Reference proteome</keyword>
<accession>B8LCY2</accession>
<sequence length="1104" mass="123107">MRRPLSISSSATLVSIYTTLLSPCTSLAFHLDPPRVGVGVGASARLADPRRRSPCPLGNALAAMDCSSELADGGSGLIPKLYSTIEEIEADLSSNNGRKHVLSNKGTQHHEPKDATKHNTSNSQPPPHLFLHFDVNETILIGDPAGGDTVHECLNKIIAKSAFVSTEGLGNEATKDENNTNINNGVDANTALCRSPSSGNISEMSTHHFQPTHWWNGLPLEQQQLSSGESTTDATPPPLYTGWTYPPNTCSYYRTQYKKMAKQFTESSHGRLYRPLYEDLCHRLGIGVVPPSERSDNAETASPVDEFQNFLPAFFHTLQHYFPSKTSDASNSVAIGDYDEALPRPPKVTLVLRTFGQDLPRVAKVITAFAKGKHPSYPDYRNPDLILDEGDLYCADWRYVSQDGIETGAYEVDSGEYDLIYELHPYQLDDDKVTRRDKKGNASHSGDDEVLNFLQSKSIVGIQDNYTFWRDNNHAPWSGKPVWTMKTTSDAKNNDDKRYLYNHHHILLDDNIHNDPNDGAGGIRIPTTSTSSKRGSASSYISLHGKEALALHGIHLVRVPTICPLLEVDWFVREIEGARIEWRRGVAPGRTATQHQAQQTPSIVSVSVPTMSCRTSASKRSATSTKMEKPKRPCSVYNLFFLLEREALLHDIDPNRPERRRAEIESNFREGKGRSVSTDNDERPMKYRHLVLADNWYKSGRKDRKHRKATGPSIGFADLNKLISQRWESGVTKDVRAYLKNLSDKEWVVYRKELKRHEDEKDGLAKAGATDCDEEEGELEEVSAPAQKQSIGGIDGLKSEDPSDVTDRPDNNFLNVNYHRIIEHRHSMPTELLYQGNGFNLNDVSDRTDIDDASALAPLKNLNELKREQLERSNDMMVQIKSNSNNNMMGSMNLYLQGATTPSSPACDFGSSHAERTVNPFGFGASSYARPFHHRTISAPDIFGLSSVAHTTEPLLCRPTSYHQECDESNLKEEEQQLGLGGEDPFSQLGLFHPVADTVPSQKSLNREVMFLSRSKRSMSQAKEQDISSPEDVAPVRSIQDNDHRKLPQFPLCPERHHSGVSDDEVVEMLYCSKEKEEDDVSSIDNVRGSNAVGLDLELCKPCV</sequence>
<dbReference type="Gene3D" id="1.10.30.10">
    <property type="entry name" value="High mobility group box domain"/>
    <property type="match status" value="1"/>
</dbReference>
<organism evidence="2 3">
    <name type="scientific">Thalassiosira pseudonana</name>
    <name type="common">Marine diatom</name>
    <name type="synonym">Cyclotella nana</name>
    <dbReference type="NCBI Taxonomy" id="35128"/>
    <lineage>
        <taxon>Eukaryota</taxon>
        <taxon>Sar</taxon>
        <taxon>Stramenopiles</taxon>
        <taxon>Ochrophyta</taxon>
        <taxon>Bacillariophyta</taxon>
        <taxon>Coscinodiscophyceae</taxon>
        <taxon>Thalassiosirophycidae</taxon>
        <taxon>Thalassiosirales</taxon>
        <taxon>Thalassiosiraceae</taxon>
        <taxon>Thalassiosira</taxon>
    </lineage>
</organism>
<dbReference type="HOGENOM" id="CLU_282794_0_0_1"/>
<feature type="compositionally biased region" description="Basic and acidic residues" evidence="1">
    <location>
        <begin position="797"/>
        <end position="810"/>
    </location>
</feature>
<feature type="compositionally biased region" description="Acidic residues" evidence="1">
    <location>
        <begin position="771"/>
        <end position="781"/>
    </location>
</feature>
<dbReference type="RefSeq" id="XP_002296887.1">
    <property type="nucleotide sequence ID" value="XM_002296851.1"/>
</dbReference>
<feature type="compositionally biased region" description="Basic and acidic residues" evidence="1">
    <location>
        <begin position="108"/>
        <end position="117"/>
    </location>
</feature>
<evidence type="ECO:0000313" key="3">
    <source>
        <dbReference type="Proteomes" id="UP000001449"/>
    </source>
</evidence>
<dbReference type="PANTHER" id="PTHR36960">
    <property type="entry name" value="SI:DKEY-32E6.3"/>
    <property type="match status" value="1"/>
</dbReference>
<proteinExistence type="predicted"/>
<gene>
    <name evidence="2" type="ORF">THAPSDRAFT_11061</name>
</gene>
<dbReference type="GeneID" id="7446248"/>
<protein>
    <recommendedName>
        <fullName evidence="4">HMG box domain-containing protein</fullName>
    </recommendedName>
</protein>